<reference evidence="2 3" key="1">
    <citation type="journal article" date="2020" name="Microorganisms">
        <title>Simultaneous Genome Sequencing of Prosthecochloris ethylica and Desulfuromonas acetoxidans within a Syntrophic Mixture Reveals Unique Pili and Protein Interactions.</title>
        <authorList>
            <person name="Kyndt J.A."/>
            <person name="Van Beeumen J.J."/>
            <person name="Meyer T.E."/>
        </authorList>
    </citation>
    <scope>NUCLEOTIDE SEQUENCE [LARGE SCALE GENOMIC DNA]</scope>
    <source>
        <strain evidence="2 3">N3</strain>
    </source>
</reference>
<dbReference type="EMBL" id="JADGII010000006">
    <property type="protein sequence ID" value="MBF0636582.1"/>
    <property type="molecule type" value="Genomic_DNA"/>
</dbReference>
<dbReference type="Pfam" id="PF13501">
    <property type="entry name" value="SoxY"/>
    <property type="match status" value="1"/>
</dbReference>
<organism evidence="2 3">
    <name type="scientific">Prosthecochloris ethylica</name>
    <dbReference type="NCBI Taxonomy" id="2743976"/>
    <lineage>
        <taxon>Bacteria</taxon>
        <taxon>Pseudomonadati</taxon>
        <taxon>Chlorobiota</taxon>
        <taxon>Chlorobiia</taxon>
        <taxon>Chlorobiales</taxon>
        <taxon>Chlorobiaceae</taxon>
        <taxon>Prosthecochloris</taxon>
    </lineage>
</organism>
<keyword evidence="3" id="KW-1185">Reference proteome</keyword>
<evidence type="ECO:0000313" key="3">
    <source>
        <dbReference type="Proteomes" id="UP000619838"/>
    </source>
</evidence>
<dbReference type="Proteomes" id="UP000619838">
    <property type="component" value="Unassembled WGS sequence"/>
</dbReference>
<dbReference type="InterPro" id="IPR038162">
    <property type="entry name" value="SoxY_sf"/>
</dbReference>
<evidence type="ECO:0000259" key="1">
    <source>
        <dbReference type="Pfam" id="PF13501"/>
    </source>
</evidence>
<accession>A0ABR9XRA5</accession>
<sequence>MDRRAFLRSMSLGGMAATVLPLNLLAAWQKKNFTEAGFREAMINNFGTDTVPVSERVTITAPPVATNSAMIPVEVMTDLDADRMYLLVEKNLTPLVYRLDLKPGMMPYFNIRIKMRESSPVHAVVRSGGSWHRAVVDIEVTSQAC</sequence>
<protein>
    <submittedName>
        <fullName evidence="2">Thiosulfate-binding protein SoxY</fullName>
    </submittedName>
</protein>
<feature type="domain" description="Ig-like SoxY" evidence="1">
    <location>
        <begin position="46"/>
        <end position="145"/>
    </location>
</feature>
<gene>
    <name evidence="2" type="ORF">INT08_05230</name>
</gene>
<dbReference type="InterPro" id="IPR032711">
    <property type="entry name" value="SoxY"/>
</dbReference>
<dbReference type="RefSeq" id="WP_114607783.1">
    <property type="nucleotide sequence ID" value="NZ_JABVZQ010000003.1"/>
</dbReference>
<comment type="caution">
    <text evidence="2">The sequence shown here is derived from an EMBL/GenBank/DDBJ whole genome shotgun (WGS) entry which is preliminary data.</text>
</comment>
<proteinExistence type="predicted"/>
<evidence type="ECO:0000313" key="2">
    <source>
        <dbReference type="EMBL" id="MBF0636582.1"/>
    </source>
</evidence>
<name>A0ABR9XRA5_9CHLB</name>
<dbReference type="Gene3D" id="2.60.40.2470">
    <property type="entry name" value="SoxY domain"/>
    <property type="match status" value="1"/>
</dbReference>